<proteinExistence type="inferred from homology"/>
<dbReference type="SMART" id="SM00924">
    <property type="entry name" value="MgtE_N"/>
    <property type="match status" value="1"/>
</dbReference>
<dbReference type="RefSeq" id="WP_012384607.1">
    <property type="nucleotide sequence ID" value="NC_010581.1"/>
</dbReference>
<comment type="similarity">
    <text evidence="2 9">Belongs to the SLC41A transporter family.</text>
</comment>
<feature type="transmembrane region" description="Helical" evidence="9">
    <location>
        <begin position="390"/>
        <end position="411"/>
    </location>
</feature>
<dbReference type="PROSITE" id="PS51371">
    <property type="entry name" value="CBS"/>
    <property type="match status" value="1"/>
</dbReference>
<comment type="subunit">
    <text evidence="9">Homodimer.</text>
</comment>
<dbReference type="OrthoDB" id="9790355at2"/>
<evidence type="ECO:0000313" key="11">
    <source>
        <dbReference type="EMBL" id="ACB95250.1"/>
    </source>
</evidence>
<sequence>MRVADLQDQADILQDSPASFQDGISSIYDEDGSVKADFLTAVTAAVEAGEEAAVHELADDLHEADLGALLVALDPDLRVPLIRLMGPAFDFAALTEMDDNIREEILAHFSPRTVAEGVRELESDDALTILEDFDAKEQAEILQALPPVDRAALRRCLDYPDNAAGRLMQTTVVTAPPFWTAGQAIDIMRETDEEDLPDSFFEIFIVDPAHRFLGNVFLDTLMRARSSALLEDIMERDRRRVVVTEDRGEVARIFQRYNLISVPVVDEAERLVGVITIDDIVDVIQEETDADLRALGGVSEEEELSDTVWWTARGRFLWLFVNLLTAFIASSVLGLFEEQMQKMVALAVLAPIVASQGGNAATQTMTVVVRALATRELSRANAWRVIRRELAVGIVNGLAFGLMTGIVSGYWFSLPGIGVVIALAMLINLAAGALGGILIPQTLAHFKIDPAVSSGAFVTTVTDVVGFFSFLGIATLWFKLG</sequence>
<evidence type="ECO:0000256" key="3">
    <source>
        <dbReference type="ARBA" id="ARBA00022448"/>
    </source>
</evidence>
<dbReference type="InterPro" id="IPR046342">
    <property type="entry name" value="CBS_dom_sf"/>
</dbReference>
<dbReference type="InterPro" id="IPR036739">
    <property type="entry name" value="SLC41_membr_dom_sf"/>
</dbReference>
<dbReference type="eggNOG" id="COG2239">
    <property type="taxonomic scope" value="Bacteria"/>
</dbReference>
<dbReference type="SUPFAM" id="SSF54631">
    <property type="entry name" value="CBS-domain pair"/>
    <property type="match status" value="1"/>
</dbReference>
<dbReference type="PANTHER" id="PTHR43773:SF1">
    <property type="entry name" value="MAGNESIUM TRANSPORTER MGTE"/>
    <property type="match status" value="1"/>
</dbReference>
<keyword evidence="6 9" id="KW-1133">Transmembrane helix</keyword>
<dbReference type="EMBL" id="CP001016">
    <property type="protein sequence ID" value="ACB95250.1"/>
    <property type="molecule type" value="Genomic_DNA"/>
</dbReference>
<reference evidence="12" key="1">
    <citation type="submission" date="2008-03" db="EMBL/GenBank/DDBJ databases">
        <title>Complete sequence of chromosome of Beijerinckia indica subsp. indica ATCC 9039.</title>
        <authorList>
            <consortium name="US DOE Joint Genome Institute"/>
            <person name="Copeland A."/>
            <person name="Lucas S."/>
            <person name="Lapidus A."/>
            <person name="Glavina del Rio T."/>
            <person name="Dalin E."/>
            <person name="Tice H."/>
            <person name="Bruce D."/>
            <person name="Goodwin L."/>
            <person name="Pitluck S."/>
            <person name="LaButti K."/>
            <person name="Schmutz J."/>
            <person name="Larimer F."/>
            <person name="Land M."/>
            <person name="Hauser L."/>
            <person name="Kyrpides N."/>
            <person name="Mikhailova N."/>
            <person name="Dunfield P.F."/>
            <person name="Dedysh S.N."/>
            <person name="Liesack W."/>
            <person name="Saw J.H."/>
            <person name="Alam M."/>
            <person name="Chen Y."/>
            <person name="Murrell J.C."/>
            <person name="Richardson P."/>
        </authorList>
    </citation>
    <scope>NUCLEOTIDE SEQUENCE [LARGE SCALE GENOMIC DNA]</scope>
    <source>
        <strain evidence="12">ATCC 9039 / DSM 1715 / NCIMB 8712</strain>
    </source>
</reference>
<dbReference type="Pfam" id="PF01769">
    <property type="entry name" value="MgtE"/>
    <property type="match status" value="1"/>
</dbReference>
<dbReference type="InterPro" id="IPR006667">
    <property type="entry name" value="SLC41_membr_dom"/>
</dbReference>
<dbReference type="Gene3D" id="1.10.357.20">
    <property type="entry name" value="SLC41 divalent cation transporters, integral membrane domain"/>
    <property type="match status" value="1"/>
</dbReference>
<feature type="transmembrane region" description="Helical" evidence="9">
    <location>
        <begin position="417"/>
        <end position="439"/>
    </location>
</feature>
<evidence type="ECO:0000256" key="4">
    <source>
        <dbReference type="ARBA" id="ARBA00022692"/>
    </source>
</evidence>
<evidence type="ECO:0000256" key="7">
    <source>
        <dbReference type="ARBA" id="ARBA00023136"/>
    </source>
</evidence>
<keyword evidence="8" id="KW-0129">CBS domain</keyword>
<dbReference type="InterPro" id="IPR038076">
    <property type="entry name" value="MgtE_N_sf"/>
</dbReference>
<dbReference type="CDD" id="cd04606">
    <property type="entry name" value="CBS_pair_Mg_transporter"/>
    <property type="match status" value="1"/>
</dbReference>
<feature type="domain" description="CBS" evidence="10">
    <location>
        <begin position="234"/>
        <end position="292"/>
    </location>
</feature>
<dbReference type="GO" id="GO:0005886">
    <property type="term" value="C:plasma membrane"/>
    <property type="evidence" value="ECO:0007669"/>
    <property type="project" value="UniProtKB-SubCell"/>
</dbReference>
<evidence type="ECO:0000256" key="6">
    <source>
        <dbReference type="ARBA" id="ARBA00022989"/>
    </source>
</evidence>
<dbReference type="KEGG" id="bid:Bind_1619"/>
<dbReference type="Gene3D" id="3.10.580.10">
    <property type="entry name" value="CBS-domain"/>
    <property type="match status" value="1"/>
</dbReference>
<keyword evidence="3 9" id="KW-0813">Transport</keyword>
<keyword evidence="5 9" id="KW-0460">Magnesium</keyword>
<evidence type="ECO:0000256" key="5">
    <source>
        <dbReference type="ARBA" id="ARBA00022842"/>
    </source>
</evidence>
<dbReference type="InterPro" id="IPR006669">
    <property type="entry name" value="MgtE_transporter"/>
</dbReference>
<feature type="transmembrane region" description="Helical" evidence="9">
    <location>
        <begin position="451"/>
        <end position="478"/>
    </location>
</feature>
<dbReference type="SUPFAM" id="SSF158791">
    <property type="entry name" value="MgtE N-terminal domain-like"/>
    <property type="match status" value="1"/>
</dbReference>
<feature type="transmembrane region" description="Helical" evidence="9">
    <location>
        <begin position="316"/>
        <end position="336"/>
    </location>
</feature>
<dbReference type="SUPFAM" id="SSF161093">
    <property type="entry name" value="MgtE membrane domain-like"/>
    <property type="match status" value="1"/>
</dbReference>
<dbReference type="SMART" id="SM00116">
    <property type="entry name" value="CBS"/>
    <property type="match status" value="1"/>
</dbReference>
<comment type="subcellular location">
    <subcellularLocation>
        <location evidence="9">Cell membrane</location>
        <topology evidence="9">Multi-pass membrane protein</topology>
    </subcellularLocation>
    <subcellularLocation>
        <location evidence="1">Membrane</location>
        <topology evidence="1">Multi-pass membrane protein</topology>
    </subcellularLocation>
</comment>
<dbReference type="Proteomes" id="UP000001695">
    <property type="component" value="Chromosome"/>
</dbReference>
<comment type="caution">
    <text evidence="9">Lacks conserved residue(s) required for the propagation of feature annotation.</text>
</comment>
<evidence type="ECO:0000313" key="12">
    <source>
        <dbReference type="Proteomes" id="UP000001695"/>
    </source>
</evidence>
<dbReference type="Gene3D" id="1.25.60.10">
    <property type="entry name" value="MgtE N-terminal domain-like"/>
    <property type="match status" value="1"/>
</dbReference>
<accession>B2IBZ5</accession>
<organism evidence="11 12">
    <name type="scientific">Beijerinckia indica subsp. indica (strain ATCC 9039 / DSM 1715 / NCIMB 8712)</name>
    <dbReference type="NCBI Taxonomy" id="395963"/>
    <lineage>
        <taxon>Bacteria</taxon>
        <taxon>Pseudomonadati</taxon>
        <taxon>Pseudomonadota</taxon>
        <taxon>Alphaproteobacteria</taxon>
        <taxon>Hyphomicrobiales</taxon>
        <taxon>Beijerinckiaceae</taxon>
        <taxon>Beijerinckia</taxon>
    </lineage>
</organism>
<keyword evidence="9" id="KW-1003">Cell membrane</keyword>
<keyword evidence="9" id="KW-0479">Metal-binding</keyword>
<keyword evidence="4 9" id="KW-0812">Transmembrane</keyword>
<reference evidence="11 12" key="2">
    <citation type="journal article" date="2010" name="J. Bacteriol.">
        <title>Complete genome sequence of Beijerinckia indica subsp. indica.</title>
        <authorList>
            <person name="Tamas I."/>
            <person name="Dedysh S.N."/>
            <person name="Liesack W."/>
            <person name="Stott M.B."/>
            <person name="Alam M."/>
            <person name="Murrell J.C."/>
            <person name="Dunfield P.F."/>
        </authorList>
    </citation>
    <scope>NUCLEOTIDE SEQUENCE [LARGE SCALE GENOMIC DNA]</scope>
    <source>
        <strain evidence="12">ATCC 9039 / DSM 1715 / NCIMB 8712</strain>
    </source>
</reference>
<comment type="function">
    <text evidence="9">Acts as a magnesium transporter.</text>
</comment>
<dbReference type="AlphaFoldDB" id="B2IBZ5"/>
<dbReference type="HOGENOM" id="CLU_037408_1_0_5"/>
<dbReference type="InterPro" id="IPR000644">
    <property type="entry name" value="CBS_dom"/>
</dbReference>
<protein>
    <recommendedName>
        <fullName evidence="9">Magnesium transporter MgtE</fullName>
    </recommendedName>
</protein>
<gene>
    <name evidence="11" type="ordered locus">Bind_1619</name>
</gene>
<evidence type="ECO:0000256" key="2">
    <source>
        <dbReference type="ARBA" id="ARBA00009749"/>
    </source>
</evidence>
<dbReference type="Pfam" id="PF03448">
    <property type="entry name" value="MgtE_N"/>
    <property type="match status" value="1"/>
</dbReference>
<keyword evidence="7 9" id="KW-0472">Membrane</keyword>
<name>B2IBZ5_BEII9</name>
<evidence type="ECO:0000259" key="10">
    <source>
        <dbReference type="PROSITE" id="PS51371"/>
    </source>
</evidence>
<dbReference type="Pfam" id="PF00571">
    <property type="entry name" value="CBS"/>
    <property type="match status" value="2"/>
</dbReference>
<keyword evidence="12" id="KW-1185">Reference proteome</keyword>
<dbReference type="PANTHER" id="PTHR43773">
    <property type="entry name" value="MAGNESIUM TRANSPORTER MGTE"/>
    <property type="match status" value="1"/>
</dbReference>
<dbReference type="InterPro" id="IPR006668">
    <property type="entry name" value="Mg_transptr_MgtE_intracell_dom"/>
</dbReference>
<dbReference type="GO" id="GO:0046872">
    <property type="term" value="F:metal ion binding"/>
    <property type="evidence" value="ECO:0007669"/>
    <property type="project" value="UniProtKB-KW"/>
</dbReference>
<evidence type="ECO:0000256" key="1">
    <source>
        <dbReference type="ARBA" id="ARBA00004141"/>
    </source>
</evidence>
<evidence type="ECO:0000256" key="8">
    <source>
        <dbReference type="PROSITE-ProRule" id="PRU00703"/>
    </source>
</evidence>
<dbReference type="NCBIfam" id="TIGR00400">
    <property type="entry name" value="mgtE"/>
    <property type="match status" value="1"/>
</dbReference>
<evidence type="ECO:0000256" key="9">
    <source>
        <dbReference type="RuleBase" id="RU362011"/>
    </source>
</evidence>
<dbReference type="STRING" id="395963.Bind_1619"/>
<dbReference type="GO" id="GO:0015095">
    <property type="term" value="F:magnesium ion transmembrane transporter activity"/>
    <property type="evidence" value="ECO:0007669"/>
    <property type="project" value="UniProtKB-UniRule"/>
</dbReference>